<comment type="caution">
    <text evidence="3">The sequence shown here is derived from an EMBL/GenBank/DDBJ whole genome shotgun (WGS) entry which is preliminary data.</text>
</comment>
<keyword evidence="2" id="KW-0732">Signal</keyword>
<evidence type="ECO:0000313" key="4">
    <source>
        <dbReference type="Proteomes" id="UP001165060"/>
    </source>
</evidence>
<organism evidence="3 4">
    <name type="scientific">Tetraparma gracilis</name>
    <dbReference type="NCBI Taxonomy" id="2962635"/>
    <lineage>
        <taxon>Eukaryota</taxon>
        <taxon>Sar</taxon>
        <taxon>Stramenopiles</taxon>
        <taxon>Ochrophyta</taxon>
        <taxon>Bolidophyceae</taxon>
        <taxon>Parmales</taxon>
        <taxon>Triparmaceae</taxon>
        <taxon>Tetraparma</taxon>
    </lineage>
</organism>
<keyword evidence="1" id="KW-0472">Membrane</keyword>
<evidence type="ECO:0000313" key="3">
    <source>
        <dbReference type="EMBL" id="GMI58459.1"/>
    </source>
</evidence>
<accession>A0ABQ6NF10</accession>
<evidence type="ECO:0000256" key="1">
    <source>
        <dbReference type="SAM" id="Phobius"/>
    </source>
</evidence>
<name>A0ABQ6NF10_9STRA</name>
<sequence length="152" mass="15660">MIAAPPTLILLSILLCTIFLGAGSYSAPAHEKRAHAASPTTGALIHGSPITFLTADEVASIDLGGFDGTEEEWQSIFHNAEAHQHPWLATAISVGILMMIIAGVMCLADASGGEDEVRRMMEVVRDVGEVVVVGGAGENGGAAGLRLRGAAN</sequence>
<proteinExistence type="predicted"/>
<keyword evidence="1" id="KW-1133">Transmembrane helix</keyword>
<evidence type="ECO:0000256" key="2">
    <source>
        <dbReference type="SAM" id="SignalP"/>
    </source>
</evidence>
<keyword evidence="4" id="KW-1185">Reference proteome</keyword>
<feature type="chain" id="PRO_5047052026" evidence="2">
    <location>
        <begin position="24"/>
        <end position="152"/>
    </location>
</feature>
<keyword evidence="1" id="KW-0812">Transmembrane</keyword>
<feature type="signal peptide" evidence="2">
    <location>
        <begin position="1"/>
        <end position="23"/>
    </location>
</feature>
<dbReference type="Proteomes" id="UP001165060">
    <property type="component" value="Unassembled WGS sequence"/>
</dbReference>
<gene>
    <name evidence="3" type="ORF">TeGR_g11934</name>
</gene>
<reference evidence="3 4" key="1">
    <citation type="journal article" date="2023" name="Commun. Biol.">
        <title>Genome analysis of Parmales, the sister group of diatoms, reveals the evolutionary specialization of diatoms from phago-mixotrophs to photoautotrophs.</title>
        <authorList>
            <person name="Ban H."/>
            <person name="Sato S."/>
            <person name="Yoshikawa S."/>
            <person name="Yamada K."/>
            <person name="Nakamura Y."/>
            <person name="Ichinomiya M."/>
            <person name="Sato N."/>
            <person name="Blanc-Mathieu R."/>
            <person name="Endo H."/>
            <person name="Kuwata A."/>
            <person name="Ogata H."/>
        </authorList>
    </citation>
    <scope>NUCLEOTIDE SEQUENCE [LARGE SCALE GENOMIC DNA]</scope>
</reference>
<protein>
    <submittedName>
        <fullName evidence="3">Uncharacterized protein</fullName>
    </submittedName>
</protein>
<dbReference type="EMBL" id="BRYB01006471">
    <property type="protein sequence ID" value="GMI58459.1"/>
    <property type="molecule type" value="Genomic_DNA"/>
</dbReference>
<feature type="transmembrane region" description="Helical" evidence="1">
    <location>
        <begin position="87"/>
        <end position="110"/>
    </location>
</feature>